<evidence type="ECO:0000256" key="3">
    <source>
        <dbReference type="ARBA" id="ARBA00022475"/>
    </source>
</evidence>
<evidence type="ECO:0000256" key="2">
    <source>
        <dbReference type="ARBA" id="ARBA00004713"/>
    </source>
</evidence>
<proteinExistence type="inferred from homology"/>
<keyword evidence="4" id="KW-0997">Cell inner membrane</keyword>
<accession>A0ABY4SVV7</accession>
<keyword evidence="5" id="KW-0328">Glycosyltransferase</keyword>
<dbReference type="InterPro" id="IPR011908">
    <property type="entry name" value="LipoPS_heptosylTferase-I"/>
</dbReference>
<sequence>MKVLIVKLSSMGDIIHTLPAVTDAANSILNIEFDWVVEETFSEILRWHPAVFKVIPVNLRMWIRNFYHFSSWKQYYYFISRLTKKEYDIVIDAQGLLKTSLLITRIARGEVHGMDCESVRETMSVFFYHKKHFIEKKQHSIERIRQLFSCSLGYSVPQAMGQYGLRSLFLRKKNNVPYLIFFHSTTKAKKHWPEFYWHFIIKYAISSGYHIKLPFWGRSEELRVRRLVASYTHQTTILSKLTLRDIAVQISGATAIISVDTGLSHLAAVLGCPNLTLYGPTDPKLIGTCGKNQVILHSATKKMENLSPEEVWEVFQKVLNM</sequence>
<dbReference type="EMBL" id="CP097762">
    <property type="protein sequence ID" value="URJ25075.1"/>
    <property type="molecule type" value="Genomic_DNA"/>
</dbReference>
<evidence type="ECO:0000313" key="14">
    <source>
        <dbReference type="EMBL" id="URJ25075.1"/>
    </source>
</evidence>
<keyword evidence="8" id="KW-0472">Membrane</keyword>
<dbReference type="InterPro" id="IPR002201">
    <property type="entry name" value="Glyco_trans_9"/>
</dbReference>
<dbReference type="PANTHER" id="PTHR30160">
    <property type="entry name" value="TETRAACYLDISACCHARIDE 4'-KINASE-RELATED"/>
    <property type="match status" value="1"/>
</dbReference>
<dbReference type="InterPro" id="IPR051199">
    <property type="entry name" value="LPS_LOS_Heptosyltrfase"/>
</dbReference>
<evidence type="ECO:0000256" key="5">
    <source>
        <dbReference type="ARBA" id="ARBA00022676"/>
    </source>
</evidence>
<comment type="pathway">
    <text evidence="2">Bacterial outer membrane biogenesis; LPS core biosynthesis.</text>
</comment>
<keyword evidence="15" id="KW-1185">Reference proteome</keyword>
<evidence type="ECO:0000256" key="13">
    <source>
        <dbReference type="ARBA" id="ARBA00049201"/>
    </source>
</evidence>
<gene>
    <name evidence="14" type="primary">waaC</name>
    <name evidence="14" type="ORF">M9405_02985</name>
</gene>
<dbReference type="RefSeq" id="WP_250223206.1">
    <property type="nucleotide sequence ID" value="NZ_CP097762.1"/>
</dbReference>
<name>A0ABY4SVV7_9ENTR</name>
<evidence type="ECO:0000256" key="1">
    <source>
        <dbReference type="ARBA" id="ARBA00004515"/>
    </source>
</evidence>
<keyword evidence="3" id="KW-1003">Cell membrane</keyword>
<dbReference type="SUPFAM" id="SSF53756">
    <property type="entry name" value="UDP-Glycosyltransferase/glycogen phosphorylase"/>
    <property type="match status" value="1"/>
</dbReference>
<comment type="subcellular location">
    <subcellularLocation>
        <location evidence="1">Cell inner membrane</location>
        <topology evidence="1">Peripheral membrane protein</topology>
        <orientation evidence="1">Cytoplasmic side</orientation>
    </subcellularLocation>
</comment>
<evidence type="ECO:0000256" key="8">
    <source>
        <dbReference type="ARBA" id="ARBA00023136"/>
    </source>
</evidence>
<comment type="catalytic activity">
    <reaction evidence="13">
        <text>an alpha-Kdo-(2-&gt;4)-alpha-Kdo-(2-&gt;6)-lipid A + ADP-L-glycero-beta-D-manno-heptose = an L-alpha-D-Hep-(1-&gt;5)-[alpha-Kdo-(2-&gt;4)]-alpha-Kdo-(2-&gt;6)-lipid A + ADP + H(+)</text>
        <dbReference type="Rhea" id="RHEA:74067"/>
        <dbReference type="ChEBI" id="CHEBI:15378"/>
        <dbReference type="ChEBI" id="CHEBI:61506"/>
        <dbReference type="ChEBI" id="CHEBI:176431"/>
        <dbReference type="ChEBI" id="CHEBI:193068"/>
        <dbReference type="ChEBI" id="CHEBI:456216"/>
        <dbReference type="EC" id="2.4.99.23"/>
    </reaction>
</comment>
<evidence type="ECO:0000256" key="12">
    <source>
        <dbReference type="ARBA" id="ARBA00044330"/>
    </source>
</evidence>
<evidence type="ECO:0000256" key="10">
    <source>
        <dbReference type="ARBA" id="ARBA00044041"/>
    </source>
</evidence>
<keyword evidence="6" id="KW-0808">Transferase</keyword>
<dbReference type="Pfam" id="PF01075">
    <property type="entry name" value="Glyco_transf_9"/>
    <property type="match status" value="1"/>
</dbReference>
<dbReference type="NCBIfam" id="TIGR02193">
    <property type="entry name" value="heptsyl_trn_I"/>
    <property type="match status" value="1"/>
</dbReference>
<dbReference type="CDD" id="cd03789">
    <property type="entry name" value="GT9_LPS_heptosyltransferase"/>
    <property type="match status" value="1"/>
</dbReference>
<dbReference type="EC" id="2.4.99.23" evidence="10"/>
<evidence type="ECO:0000256" key="6">
    <source>
        <dbReference type="ARBA" id="ARBA00022679"/>
    </source>
</evidence>
<evidence type="ECO:0000256" key="4">
    <source>
        <dbReference type="ARBA" id="ARBA00022519"/>
    </source>
</evidence>
<dbReference type="Proteomes" id="UP001056834">
    <property type="component" value="Chromosome"/>
</dbReference>
<evidence type="ECO:0000256" key="9">
    <source>
        <dbReference type="ARBA" id="ARBA00043995"/>
    </source>
</evidence>
<dbReference type="PANTHER" id="PTHR30160:SF19">
    <property type="entry name" value="LIPOPOLYSACCHARIDE HEPTOSYLTRANSFERASE 1"/>
    <property type="match status" value="1"/>
</dbReference>
<dbReference type="Gene3D" id="3.40.50.2000">
    <property type="entry name" value="Glycogen Phosphorylase B"/>
    <property type="match status" value="2"/>
</dbReference>
<evidence type="ECO:0000256" key="7">
    <source>
        <dbReference type="ARBA" id="ARBA00022985"/>
    </source>
</evidence>
<evidence type="ECO:0000256" key="11">
    <source>
        <dbReference type="ARBA" id="ARBA00044190"/>
    </source>
</evidence>
<evidence type="ECO:0000313" key="15">
    <source>
        <dbReference type="Proteomes" id="UP001056834"/>
    </source>
</evidence>
<organism evidence="14 15">
    <name type="scientific">Candidatus Blochmannia ocreatus</name>
    <name type="common">nom. nud.</name>
    <dbReference type="NCBI Taxonomy" id="251538"/>
    <lineage>
        <taxon>Bacteria</taxon>
        <taxon>Pseudomonadati</taxon>
        <taxon>Pseudomonadota</taxon>
        <taxon>Gammaproteobacteria</taxon>
        <taxon>Enterobacterales</taxon>
        <taxon>Enterobacteriaceae</taxon>
        <taxon>ant endosymbionts</taxon>
        <taxon>Candidatus Blochmanniella</taxon>
    </lineage>
</organism>
<comment type="similarity">
    <text evidence="9">Belongs to the glycosyltransferase 9 family.</text>
</comment>
<keyword evidence="7" id="KW-0448">Lipopolysaccharide biosynthesis</keyword>
<reference evidence="14" key="1">
    <citation type="submission" date="2022-05" db="EMBL/GenBank/DDBJ databases">
        <title>Impact of host demography and evolutionary history on endosymbiont molecular evolution: a test in carpenter ants (Genus Camponotus) and their Blochmannia endosymbionts.</title>
        <authorList>
            <person name="Manthey J.D."/>
            <person name="Giron J.C."/>
            <person name="Hruska J.P."/>
        </authorList>
    </citation>
    <scope>NUCLEOTIDE SEQUENCE</scope>
    <source>
        <strain evidence="14">C-006</strain>
    </source>
</reference>
<protein>
    <recommendedName>
        <fullName evidence="11">Lipopolysaccharide heptosyltransferase 1</fullName>
        <ecNumber evidence="10">2.4.99.23</ecNumber>
    </recommendedName>
    <alternativeName>
        <fullName evidence="12">ADP-heptose:lipopolysaccharide heptosyltransferase I</fullName>
    </alternativeName>
</protein>